<comment type="subcellular location">
    <subcellularLocation>
        <location evidence="1">Secreted</location>
    </subcellularLocation>
</comment>
<dbReference type="Gene3D" id="3.40.33.10">
    <property type="entry name" value="CAP"/>
    <property type="match status" value="1"/>
</dbReference>
<dbReference type="PANTHER" id="PTHR10334">
    <property type="entry name" value="CYSTEINE-RICH SECRETORY PROTEIN-RELATED"/>
    <property type="match status" value="1"/>
</dbReference>
<dbReference type="SMART" id="SM00198">
    <property type="entry name" value="SCP"/>
    <property type="match status" value="1"/>
</dbReference>
<dbReference type="GO" id="GO:0005576">
    <property type="term" value="C:extracellular region"/>
    <property type="evidence" value="ECO:0007669"/>
    <property type="project" value="UniProtKB-SubCell"/>
</dbReference>
<dbReference type="VEuPathDB" id="VectorBase:GAUT011622"/>
<evidence type="ECO:0000256" key="1">
    <source>
        <dbReference type="ARBA" id="ARBA00004613"/>
    </source>
</evidence>
<evidence type="ECO:0000256" key="2">
    <source>
        <dbReference type="ARBA" id="ARBA00022525"/>
    </source>
</evidence>
<protein>
    <recommendedName>
        <fullName evidence="4">SCP domain-containing protein</fullName>
    </recommendedName>
</protein>
<dbReference type="AlphaFoldDB" id="A0A1A9UPW4"/>
<accession>A0A1A9UPW4</accession>
<dbReference type="Proteomes" id="UP000078200">
    <property type="component" value="Unassembled WGS sequence"/>
</dbReference>
<organism evidence="5 6">
    <name type="scientific">Glossina austeni</name>
    <name type="common">Savannah tsetse fly</name>
    <dbReference type="NCBI Taxonomy" id="7395"/>
    <lineage>
        <taxon>Eukaryota</taxon>
        <taxon>Metazoa</taxon>
        <taxon>Ecdysozoa</taxon>
        <taxon>Arthropoda</taxon>
        <taxon>Hexapoda</taxon>
        <taxon>Insecta</taxon>
        <taxon>Pterygota</taxon>
        <taxon>Neoptera</taxon>
        <taxon>Endopterygota</taxon>
        <taxon>Diptera</taxon>
        <taxon>Brachycera</taxon>
        <taxon>Muscomorpha</taxon>
        <taxon>Hippoboscoidea</taxon>
        <taxon>Glossinidae</taxon>
        <taxon>Glossina</taxon>
    </lineage>
</organism>
<evidence type="ECO:0000259" key="4">
    <source>
        <dbReference type="SMART" id="SM00198"/>
    </source>
</evidence>
<evidence type="ECO:0000256" key="3">
    <source>
        <dbReference type="SAM" id="MobiDB-lite"/>
    </source>
</evidence>
<keyword evidence="6" id="KW-1185">Reference proteome</keyword>
<dbReference type="InterPro" id="IPR035940">
    <property type="entry name" value="CAP_sf"/>
</dbReference>
<dbReference type="PRINTS" id="PR00837">
    <property type="entry name" value="V5TPXLIKE"/>
</dbReference>
<keyword evidence="2" id="KW-0964">Secreted</keyword>
<dbReference type="SUPFAM" id="SSF55797">
    <property type="entry name" value="PR-1-like"/>
    <property type="match status" value="1"/>
</dbReference>
<feature type="compositionally biased region" description="Polar residues" evidence="3">
    <location>
        <begin position="14"/>
        <end position="32"/>
    </location>
</feature>
<dbReference type="InterPro" id="IPR014044">
    <property type="entry name" value="CAP_dom"/>
</dbReference>
<name>A0A1A9UPW4_GLOAU</name>
<dbReference type="InterPro" id="IPR018244">
    <property type="entry name" value="Allrgn_V5/Tpx1_CS"/>
</dbReference>
<dbReference type="EnsemblMetazoa" id="GAUT011622-RA">
    <property type="protein sequence ID" value="GAUT011622-PA"/>
    <property type="gene ID" value="GAUT011622"/>
</dbReference>
<dbReference type="InterPro" id="IPR001283">
    <property type="entry name" value="CRISP-related"/>
</dbReference>
<evidence type="ECO:0000313" key="5">
    <source>
        <dbReference type="EnsemblMetazoa" id="GAUT011622-PA"/>
    </source>
</evidence>
<feature type="domain" description="SCP" evidence="4">
    <location>
        <begin position="37"/>
        <end position="150"/>
    </location>
</feature>
<proteinExistence type="predicted"/>
<dbReference type="PROSITE" id="PS01009">
    <property type="entry name" value="CRISP_1"/>
    <property type="match status" value="1"/>
</dbReference>
<feature type="region of interest" description="Disordered" evidence="3">
    <location>
        <begin position="1"/>
        <end position="32"/>
    </location>
</feature>
<evidence type="ECO:0000313" key="6">
    <source>
        <dbReference type="Proteomes" id="UP000078200"/>
    </source>
</evidence>
<dbReference type="InterPro" id="IPR034113">
    <property type="entry name" value="SCP_GAPR1-like"/>
</dbReference>
<dbReference type="Pfam" id="PF00188">
    <property type="entry name" value="CAP"/>
    <property type="match status" value="1"/>
</dbReference>
<sequence length="151" mass="17131">MGQFDVNVPLPLSDNGTAPSSSKQAPQKQGVTASADNFVQRIADLHNEYRAKHNCPPLQLDKNLTMYAMDWAKASHLANTNTLIHRNPQEYGENIFKATGWDITAEEIMKTWYDEEKQYKYTEAKFSTMCGHFTQIVWKDSKFLGVGATVR</sequence>
<reference evidence="5" key="1">
    <citation type="submission" date="2020-05" db="UniProtKB">
        <authorList>
            <consortium name="EnsemblMetazoa"/>
        </authorList>
    </citation>
    <scope>IDENTIFICATION</scope>
    <source>
        <strain evidence="5">TTRI</strain>
    </source>
</reference>
<dbReference type="STRING" id="7395.A0A1A9UPW4"/>
<dbReference type="CDD" id="cd05382">
    <property type="entry name" value="CAP_GAPR1-like"/>
    <property type="match status" value="1"/>
</dbReference>